<dbReference type="PANTHER" id="PTHR47814:SF1">
    <property type="entry name" value="PEPTIDYL-TRNA HYDROLASE ARFB"/>
    <property type="match status" value="1"/>
</dbReference>
<feature type="region of interest" description="Disordered" evidence="1">
    <location>
        <begin position="1"/>
        <end position="36"/>
    </location>
</feature>
<dbReference type="GO" id="GO:0004045">
    <property type="term" value="F:peptidyl-tRNA hydrolase activity"/>
    <property type="evidence" value="ECO:0007669"/>
    <property type="project" value="TreeGrafter"/>
</dbReference>
<protein>
    <submittedName>
        <fullName evidence="3">Ribosome-associated protein</fullName>
    </submittedName>
</protein>
<dbReference type="NCBIfam" id="NF006718">
    <property type="entry name" value="PRK09256.1"/>
    <property type="match status" value="1"/>
</dbReference>
<dbReference type="GO" id="GO:0003747">
    <property type="term" value="F:translation release factor activity"/>
    <property type="evidence" value="ECO:0007669"/>
    <property type="project" value="InterPro"/>
</dbReference>
<organism evidence="3 4">
    <name type="scientific">Roseivirga pacifica</name>
    <dbReference type="NCBI Taxonomy" id="1267423"/>
    <lineage>
        <taxon>Bacteria</taxon>
        <taxon>Pseudomonadati</taxon>
        <taxon>Bacteroidota</taxon>
        <taxon>Cytophagia</taxon>
        <taxon>Cytophagales</taxon>
        <taxon>Roseivirgaceae</taxon>
        <taxon>Roseivirga</taxon>
    </lineage>
</organism>
<dbReference type="STRING" id="1267423.SAMN05216290_2433"/>
<dbReference type="Pfam" id="PF00472">
    <property type="entry name" value="RF-1"/>
    <property type="match status" value="1"/>
</dbReference>
<dbReference type="GO" id="GO:0072344">
    <property type="term" value="P:rescue of stalled ribosome"/>
    <property type="evidence" value="ECO:0007669"/>
    <property type="project" value="TreeGrafter"/>
</dbReference>
<feature type="region of interest" description="Disordered" evidence="1">
    <location>
        <begin position="104"/>
        <end position="140"/>
    </location>
</feature>
<dbReference type="InterPro" id="IPR000352">
    <property type="entry name" value="Pep_chain_release_fac_I"/>
</dbReference>
<feature type="domain" description="Prokaryotic-type class I peptide chain release factors" evidence="2">
    <location>
        <begin position="15"/>
        <end position="127"/>
    </location>
</feature>
<dbReference type="SUPFAM" id="SSF110916">
    <property type="entry name" value="Peptidyl-tRNA hydrolase domain-like"/>
    <property type="match status" value="1"/>
</dbReference>
<proteinExistence type="predicted"/>
<dbReference type="OrthoDB" id="9815709at2"/>
<reference evidence="4" key="1">
    <citation type="submission" date="2016-10" db="EMBL/GenBank/DDBJ databases">
        <authorList>
            <person name="Varghese N."/>
            <person name="Submissions S."/>
        </authorList>
    </citation>
    <scope>NUCLEOTIDE SEQUENCE [LARGE SCALE GENOMIC DNA]</scope>
    <source>
        <strain evidence="4">CGMCC 1.12402</strain>
    </source>
</reference>
<name>A0A1I0QKQ6_9BACT</name>
<keyword evidence="4" id="KW-1185">Reference proteome</keyword>
<dbReference type="GeneID" id="99987131"/>
<dbReference type="Gene3D" id="3.30.160.20">
    <property type="match status" value="1"/>
</dbReference>
<dbReference type="Proteomes" id="UP000199437">
    <property type="component" value="Unassembled WGS sequence"/>
</dbReference>
<feature type="compositionally biased region" description="Basic and acidic residues" evidence="1">
    <location>
        <begin position="1"/>
        <end position="21"/>
    </location>
</feature>
<feature type="compositionally biased region" description="Basic and acidic residues" evidence="1">
    <location>
        <begin position="120"/>
        <end position="140"/>
    </location>
</feature>
<evidence type="ECO:0000256" key="1">
    <source>
        <dbReference type="SAM" id="MobiDB-lite"/>
    </source>
</evidence>
<sequence length="140" mass="16007">MKFDPQEIASRDFSTELKFETSRSSGPGGQNVNKTESRVTLRFAVTSSEVLSEEERTRLQQKLANKLTSEGELLISSEKHRGQLQNKEETVKLFQQILTKAFTEPKKRKKTKPSKAAVQKRIDGKKKLGEKKANRRKPDF</sequence>
<dbReference type="GO" id="GO:0043022">
    <property type="term" value="F:ribosome binding"/>
    <property type="evidence" value="ECO:0007669"/>
    <property type="project" value="TreeGrafter"/>
</dbReference>
<dbReference type="EMBL" id="FOIR01000002">
    <property type="protein sequence ID" value="SEW27857.1"/>
    <property type="molecule type" value="Genomic_DNA"/>
</dbReference>
<evidence type="ECO:0000313" key="4">
    <source>
        <dbReference type="Proteomes" id="UP000199437"/>
    </source>
</evidence>
<feature type="compositionally biased region" description="Polar residues" evidence="1">
    <location>
        <begin position="22"/>
        <end position="34"/>
    </location>
</feature>
<dbReference type="RefSeq" id="WP_090258849.1">
    <property type="nucleotide sequence ID" value="NZ_FOIR01000002.1"/>
</dbReference>
<dbReference type="PANTHER" id="PTHR47814">
    <property type="entry name" value="PEPTIDYL-TRNA HYDROLASE ARFB"/>
    <property type="match status" value="1"/>
</dbReference>
<gene>
    <name evidence="3" type="ORF">SAMN05216290_2433</name>
</gene>
<dbReference type="AlphaFoldDB" id="A0A1I0QKQ6"/>
<accession>A0A1I0QKQ6</accession>
<evidence type="ECO:0000259" key="2">
    <source>
        <dbReference type="Pfam" id="PF00472"/>
    </source>
</evidence>
<evidence type="ECO:0000313" key="3">
    <source>
        <dbReference type="EMBL" id="SEW27857.1"/>
    </source>
</evidence>